<keyword evidence="2" id="KW-1185">Reference proteome</keyword>
<accession>U6RNR8</accession>
<dbReference type="HOGENOM" id="CLU_3265760_0_0_10"/>
<evidence type="ECO:0000313" key="1">
    <source>
        <dbReference type="EMBL" id="EOA57687.1"/>
    </source>
</evidence>
<evidence type="ECO:0000313" key="2">
    <source>
        <dbReference type="Proteomes" id="UP000017831"/>
    </source>
</evidence>
<comment type="caution">
    <text evidence="1">The sequence shown here is derived from an EMBL/GenBank/DDBJ whole genome shotgun (WGS) entry which is preliminary data.</text>
</comment>
<dbReference type="Proteomes" id="UP000017831">
    <property type="component" value="Unassembled WGS sequence"/>
</dbReference>
<proteinExistence type="predicted"/>
<gene>
    <name evidence="1" type="ORF">HMPREF1534_00750</name>
</gene>
<name>U6RNR8_9BACT</name>
<dbReference type="AlphaFoldDB" id="U6RNR8"/>
<protein>
    <submittedName>
        <fullName evidence="1">Uncharacterized protein</fullName>
    </submittedName>
</protein>
<organism evidence="1 2">
    <name type="scientific">Phocaeicola massiliensis B84634 = Timone 84634 = DSM 17679 = JCM 13223</name>
    <dbReference type="NCBI Taxonomy" id="1121098"/>
    <lineage>
        <taxon>Bacteria</taxon>
        <taxon>Pseudomonadati</taxon>
        <taxon>Bacteroidota</taxon>
        <taxon>Bacteroidia</taxon>
        <taxon>Bacteroidales</taxon>
        <taxon>Bacteroidaceae</taxon>
        <taxon>Phocaeicola</taxon>
    </lineage>
</organism>
<reference evidence="1 2" key="1">
    <citation type="submission" date="2013-04" db="EMBL/GenBank/DDBJ databases">
        <title>The Genome Sequence of Bacteroides massiliensis DSM 17679.</title>
        <authorList>
            <consortium name="The Broad Institute Genomics Platform"/>
            <person name="Earl A."/>
            <person name="Ward D."/>
            <person name="Feldgarden M."/>
            <person name="Gevers D."/>
            <person name="Martens E."/>
            <person name="Fenner L."/>
            <person name="Roux V."/>
            <person name="Mallet M.N."/>
            <person name="Raoult D."/>
            <person name="Walker B."/>
            <person name="Young S."/>
            <person name="Zeng Q."/>
            <person name="Gargeya S."/>
            <person name="Fitzgerald M."/>
            <person name="Haas B."/>
            <person name="Abouelleil A."/>
            <person name="Allen A.W."/>
            <person name="Alvarado L."/>
            <person name="Arachchi H.M."/>
            <person name="Berlin A.M."/>
            <person name="Chapman S.B."/>
            <person name="Gainer-Dewar J."/>
            <person name="Goldberg J."/>
            <person name="Griggs A."/>
            <person name="Gujja S."/>
            <person name="Hansen M."/>
            <person name="Howarth C."/>
            <person name="Imamovic A."/>
            <person name="Ireland A."/>
            <person name="Larimer J."/>
            <person name="McCowan C."/>
            <person name="Murphy C."/>
            <person name="Pearson M."/>
            <person name="Poon T.W."/>
            <person name="Priest M."/>
            <person name="Roberts A."/>
            <person name="Saif S."/>
            <person name="Shea T."/>
            <person name="Sisk P."/>
            <person name="Sykes S."/>
            <person name="Wortman J."/>
            <person name="Nusbaum C."/>
            <person name="Birren B."/>
        </authorList>
    </citation>
    <scope>NUCLEOTIDE SEQUENCE [LARGE SCALE GENOMIC DNA]</scope>
    <source>
        <strain evidence="2">B84634 / Timone 84634 / DSM 17679 / JCM 13223</strain>
    </source>
</reference>
<dbReference type="EMBL" id="AQHY01000008">
    <property type="protein sequence ID" value="EOA57687.1"/>
    <property type="molecule type" value="Genomic_DNA"/>
</dbReference>
<sequence>MILRQCKYSVILRNKTVFFNYLSYFFRISAIIFKKNILQMN</sequence>